<keyword evidence="8" id="KW-0406">Ion transport</keyword>
<keyword evidence="6" id="KW-0732">Signal</keyword>
<keyword evidence="3" id="KW-1003">Cell membrane</keyword>
<dbReference type="PANTHER" id="PTHR46473:SF6">
    <property type="entry name" value="LEUCINE-RICH REPEAT-CONTAINING PROTEIN 52"/>
    <property type="match status" value="1"/>
</dbReference>
<evidence type="ECO:0000256" key="4">
    <source>
        <dbReference type="ARBA" id="ARBA00022614"/>
    </source>
</evidence>
<accession>A0A6J0T8H7</accession>
<keyword evidence="10" id="KW-1015">Disulfide bond</keyword>
<organism evidence="14 15">
    <name type="scientific">Pogona vitticeps</name>
    <name type="common">central bearded dragon</name>
    <dbReference type="NCBI Taxonomy" id="103695"/>
    <lineage>
        <taxon>Eukaryota</taxon>
        <taxon>Metazoa</taxon>
        <taxon>Chordata</taxon>
        <taxon>Craniata</taxon>
        <taxon>Vertebrata</taxon>
        <taxon>Euteleostomi</taxon>
        <taxon>Lepidosauria</taxon>
        <taxon>Squamata</taxon>
        <taxon>Bifurcata</taxon>
        <taxon>Unidentata</taxon>
        <taxon>Episquamata</taxon>
        <taxon>Toxicofera</taxon>
        <taxon>Iguania</taxon>
        <taxon>Acrodonta</taxon>
        <taxon>Agamidae</taxon>
        <taxon>Amphibolurinae</taxon>
        <taxon>Pogona</taxon>
    </lineage>
</organism>
<comment type="subcellular location">
    <subcellularLocation>
        <location evidence="1">Cell membrane</location>
        <topology evidence="1">Single-pass membrane protein</topology>
    </subcellularLocation>
</comment>
<dbReference type="GO" id="GO:0044325">
    <property type="term" value="F:transmembrane transporter binding"/>
    <property type="evidence" value="ECO:0007669"/>
    <property type="project" value="TreeGrafter"/>
</dbReference>
<evidence type="ECO:0000256" key="6">
    <source>
        <dbReference type="ARBA" id="ARBA00022729"/>
    </source>
</evidence>
<dbReference type="GO" id="GO:0005249">
    <property type="term" value="F:voltage-gated potassium channel activity"/>
    <property type="evidence" value="ECO:0007669"/>
    <property type="project" value="TreeGrafter"/>
</dbReference>
<feature type="domain" description="LRRNT" evidence="13">
    <location>
        <begin position="4"/>
        <end position="36"/>
    </location>
</feature>
<keyword evidence="2" id="KW-0813">Transport</keyword>
<evidence type="ECO:0000256" key="9">
    <source>
        <dbReference type="ARBA" id="ARBA00023136"/>
    </source>
</evidence>
<dbReference type="GO" id="GO:0008076">
    <property type="term" value="C:voltage-gated potassium channel complex"/>
    <property type="evidence" value="ECO:0007669"/>
    <property type="project" value="TreeGrafter"/>
</dbReference>
<evidence type="ECO:0000256" key="12">
    <source>
        <dbReference type="SAM" id="Phobius"/>
    </source>
</evidence>
<keyword evidence="9 12" id="KW-0472">Membrane</keyword>
<proteinExistence type="predicted"/>
<dbReference type="Proteomes" id="UP001652642">
    <property type="component" value="Chromosome 1"/>
</dbReference>
<dbReference type="KEGG" id="pvt:110076142"/>
<evidence type="ECO:0000259" key="13">
    <source>
        <dbReference type="SMART" id="SM00013"/>
    </source>
</evidence>
<evidence type="ECO:0000256" key="3">
    <source>
        <dbReference type="ARBA" id="ARBA00022475"/>
    </source>
</evidence>
<dbReference type="InterPro" id="IPR000372">
    <property type="entry name" value="LRRNT"/>
</dbReference>
<dbReference type="InterPro" id="IPR001611">
    <property type="entry name" value="Leu-rich_rpt"/>
</dbReference>
<evidence type="ECO:0000256" key="8">
    <source>
        <dbReference type="ARBA" id="ARBA00023065"/>
    </source>
</evidence>
<evidence type="ECO:0000256" key="5">
    <source>
        <dbReference type="ARBA" id="ARBA00022692"/>
    </source>
</evidence>
<dbReference type="InterPro" id="IPR032675">
    <property type="entry name" value="LRR_dom_sf"/>
</dbReference>
<dbReference type="PROSITE" id="PS51450">
    <property type="entry name" value="LRR"/>
    <property type="match status" value="1"/>
</dbReference>
<sequence>MGWSCPPECICINMKVDCHSKGLDLVPDSVPLTTRELILTNNYFKDIPPLEITYLHELVYLDFSHNLIELNGEESFPAAEKLAYLDLSHNRLTDILPKTFSELPRLVFLNISSNPMIKKIHEDAFVPLTLLRYIDVSFCSLDILTVQTLDHLRNLHTLAIKGNPWDCNCTFLEVSNWLRQTMRGHGNLKPRIKLLDHDEITCKKPPKVEGWPIFKAEEEVHHDCLLHVAIADLLVLGVITFCIFIGGTVVAGLIGMTTVIYHHPVMKVGDESDDDDEYKIYSSNI</sequence>
<reference evidence="15" key="2">
    <citation type="submission" date="2025-08" db="UniProtKB">
        <authorList>
            <consortium name="RefSeq"/>
        </authorList>
    </citation>
    <scope>IDENTIFICATION</scope>
</reference>
<dbReference type="Gene3D" id="3.80.10.10">
    <property type="entry name" value="Ribonuclease Inhibitor"/>
    <property type="match status" value="1"/>
</dbReference>
<dbReference type="SMART" id="SM00013">
    <property type="entry name" value="LRRNT"/>
    <property type="match status" value="1"/>
</dbReference>
<gene>
    <name evidence="15" type="primary">LOC110076142</name>
</gene>
<name>A0A6J0T8H7_9SAUR</name>
<evidence type="ECO:0000256" key="7">
    <source>
        <dbReference type="ARBA" id="ARBA00022989"/>
    </source>
</evidence>
<keyword evidence="5 12" id="KW-0812">Transmembrane</keyword>
<dbReference type="RefSeq" id="XP_020643723.2">
    <property type="nucleotide sequence ID" value="XM_020788064.2"/>
</dbReference>
<dbReference type="InterPro" id="IPR051432">
    <property type="entry name" value="KCNMA1_auxiliary"/>
</dbReference>
<evidence type="ECO:0000256" key="2">
    <source>
        <dbReference type="ARBA" id="ARBA00022448"/>
    </source>
</evidence>
<evidence type="ECO:0000313" key="14">
    <source>
        <dbReference type="Proteomes" id="UP001652642"/>
    </source>
</evidence>
<dbReference type="PANTHER" id="PTHR46473">
    <property type="entry name" value="GH08155P"/>
    <property type="match status" value="1"/>
</dbReference>
<reference evidence="14" key="1">
    <citation type="submission" date="2025-05" db="UniProtKB">
        <authorList>
            <consortium name="RefSeq"/>
        </authorList>
    </citation>
    <scope>NUCLEOTIDE SEQUENCE [LARGE SCALE GENOMIC DNA]</scope>
</reference>
<protein>
    <submittedName>
        <fullName evidence="15">Leucine-rich repeat-containing protein 52-like</fullName>
    </submittedName>
</protein>
<evidence type="ECO:0000313" key="15">
    <source>
        <dbReference type="RefSeq" id="XP_020643723.2"/>
    </source>
</evidence>
<dbReference type="GO" id="GO:0099104">
    <property type="term" value="F:potassium channel activator activity"/>
    <property type="evidence" value="ECO:0007669"/>
    <property type="project" value="TreeGrafter"/>
</dbReference>
<evidence type="ECO:0000256" key="10">
    <source>
        <dbReference type="ARBA" id="ARBA00023157"/>
    </source>
</evidence>
<feature type="transmembrane region" description="Helical" evidence="12">
    <location>
        <begin position="233"/>
        <end position="261"/>
    </location>
</feature>
<keyword evidence="7 12" id="KW-1133">Transmembrane helix</keyword>
<dbReference type="GeneID" id="110076142"/>
<evidence type="ECO:0000256" key="11">
    <source>
        <dbReference type="ARBA" id="ARBA00023303"/>
    </source>
</evidence>
<evidence type="ECO:0000256" key="1">
    <source>
        <dbReference type="ARBA" id="ARBA00004162"/>
    </source>
</evidence>
<dbReference type="Pfam" id="PF13855">
    <property type="entry name" value="LRR_8"/>
    <property type="match status" value="1"/>
</dbReference>
<dbReference type="SUPFAM" id="SSF52058">
    <property type="entry name" value="L domain-like"/>
    <property type="match status" value="1"/>
</dbReference>
<keyword evidence="11" id="KW-0407">Ion channel</keyword>
<keyword evidence="4" id="KW-0433">Leucine-rich repeat</keyword>
<dbReference type="OrthoDB" id="4691307at2759"/>
<dbReference type="PRINTS" id="PR00019">
    <property type="entry name" value="LEURICHRPT"/>
</dbReference>
<keyword evidence="14" id="KW-1185">Reference proteome</keyword>
<dbReference type="AlphaFoldDB" id="A0A6J0T8H7"/>
<dbReference type="InParanoid" id="A0A6J0T8H7"/>